<evidence type="ECO:0000313" key="3">
    <source>
        <dbReference type="EMBL" id="CAH0368420.1"/>
    </source>
</evidence>
<dbReference type="Proteomes" id="UP000789595">
    <property type="component" value="Unassembled WGS sequence"/>
</dbReference>
<protein>
    <recommendedName>
        <fullName evidence="2">Calcineurin-like phosphoesterase domain-containing protein</fullName>
    </recommendedName>
</protein>
<feature type="chain" id="PRO_5035281100" description="Calcineurin-like phosphoesterase domain-containing protein" evidence="1">
    <location>
        <begin position="24"/>
        <end position="355"/>
    </location>
</feature>
<dbReference type="Gene3D" id="3.60.21.10">
    <property type="match status" value="1"/>
</dbReference>
<feature type="domain" description="Calcineurin-like phosphoesterase" evidence="2">
    <location>
        <begin position="55"/>
        <end position="188"/>
    </location>
</feature>
<name>A0A8J2SBE1_9STRA</name>
<dbReference type="InterPro" id="IPR029052">
    <property type="entry name" value="Metallo-depent_PP-like"/>
</dbReference>
<comment type="caution">
    <text evidence="3">The sequence shown here is derived from an EMBL/GenBank/DDBJ whole genome shotgun (WGS) entry which is preliminary data.</text>
</comment>
<organism evidence="3 4">
    <name type="scientific">Pelagomonas calceolata</name>
    <dbReference type="NCBI Taxonomy" id="35677"/>
    <lineage>
        <taxon>Eukaryota</taxon>
        <taxon>Sar</taxon>
        <taxon>Stramenopiles</taxon>
        <taxon>Ochrophyta</taxon>
        <taxon>Pelagophyceae</taxon>
        <taxon>Pelagomonadales</taxon>
        <taxon>Pelagomonadaceae</taxon>
        <taxon>Pelagomonas</taxon>
    </lineage>
</organism>
<evidence type="ECO:0000313" key="4">
    <source>
        <dbReference type="Proteomes" id="UP000789595"/>
    </source>
</evidence>
<keyword evidence="1" id="KW-0732">Signal</keyword>
<dbReference type="PANTHER" id="PTHR46546:SF4">
    <property type="entry name" value="SHEWANELLA-LIKE PROTEIN PHOSPHATASE 1"/>
    <property type="match status" value="1"/>
</dbReference>
<accession>A0A8J2SBE1</accession>
<keyword evidence="4" id="KW-1185">Reference proteome</keyword>
<dbReference type="EMBL" id="CAKKNE010000002">
    <property type="protein sequence ID" value="CAH0368420.1"/>
    <property type="molecule type" value="Genomic_DNA"/>
</dbReference>
<dbReference type="Pfam" id="PF00149">
    <property type="entry name" value="Metallophos"/>
    <property type="match status" value="1"/>
</dbReference>
<dbReference type="AlphaFoldDB" id="A0A8J2SBE1"/>
<dbReference type="GO" id="GO:0016787">
    <property type="term" value="F:hydrolase activity"/>
    <property type="evidence" value="ECO:0007669"/>
    <property type="project" value="InterPro"/>
</dbReference>
<reference evidence="3" key="1">
    <citation type="submission" date="2021-11" db="EMBL/GenBank/DDBJ databases">
        <authorList>
            <consortium name="Genoscope - CEA"/>
            <person name="William W."/>
        </authorList>
    </citation>
    <scope>NUCLEOTIDE SEQUENCE</scope>
</reference>
<dbReference type="InterPro" id="IPR004843">
    <property type="entry name" value="Calcineurin-like_PHP"/>
</dbReference>
<sequence length="355" mass="38272">MTPRPAPWRAFVGPLLIAACLLSRLLVPSDTRRALQESPPSAKTCAAVANRRGPRLVAVGDVHGDFEALADVLSAAKISNASCGSWTGGNAILVQMGDVADRGRDVQKANACLRRLQRLAPETGGQVIRLVGNHELMRAEGSLRDAHPAESSAAAVAGVMQWKVDVKSGAVRASYSDGPYFFTHAGVRPALLERLPTSSIGELVSYLNDRLRDAVVECQENPVRGRYLERACRFKDDVFTAGIDRGGRGVGGTFWTDWRILEGSPAEALPDAVQIVGHSAARCRPRRGSPCEPIRFRSDLRAVVIDAGLSKAYASNRAYLEIDGSIYAKWLEADSSVWRRRDLAGPCDIASGSNK</sequence>
<dbReference type="OrthoDB" id="5976022at2759"/>
<gene>
    <name evidence="3" type="ORF">PECAL_2P14860</name>
</gene>
<evidence type="ECO:0000256" key="1">
    <source>
        <dbReference type="SAM" id="SignalP"/>
    </source>
</evidence>
<evidence type="ECO:0000259" key="2">
    <source>
        <dbReference type="Pfam" id="PF00149"/>
    </source>
</evidence>
<dbReference type="SUPFAM" id="SSF56300">
    <property type="entry name" value="Metallo-dependent phosphatases"/>
    <property type="match status" value="1"/>
</dbReference>
<feature type="signal peptide" evidence="1">
    <location>
        <begin position="1"/>
        <end position="23"/>
    </location>
</feature>
<proteinExistence type="predicted"/>
<dbReference type="PANTHER" id="PTHR46546">
    <property type="entry name" value="SHEWANELLA-LIKE PROTEIN PHOSPHATASE 1"/>
    <property type="match status" value="1"/>
</dbReference>
<dbReference type="PROSITE" id="PS51257">
    <property type="entry name" value="PROKAR_LIPOPROTEIN"/>
    <property type="match status" value="1"/>
</dbReference>